<dbReference type="Proteomes" id="UP000243884">
    <property type="component" value="Unassembled WGS sequence"/>
</dbReference>
<dbReference type="InterPro" id="IPR055210">
    <property type="entry name" value="CtpA/B_N"/>
</dbReference>
<dbReference type="Gene3D" id="2.30.42.10">
    <property type="match status" value="1"/>
</dbReference>
<dbReference type="SUPFAM" id="SSF52096">
    <property type="entry name" value="ClpP/crotonase"/>
    <property type="match status" value="1"/>
</dbReference>
<feature type="transmembrane region" description="Helical" evidence="6">
    <location>
        <begin position="40"/>
        <end position="61"/>
    </location>
</feature>
<dbReference type="InterPro" id="IPR036366">
    <property type="entry name" value="PGBDSf"/>
</dbReference>
<dbReference type="NCBIfam" id="TIGR00225">
    <property type="entry name" value="prc"/>
    <property type="match status" value="1"/>
</dbReference>
<organism evidence="8 9">
    <name type="scientific">Aerococcus suis</name>
    <dbReference type="NCBI Taxonomy" id="371602"/>
    <lineage>
        <taxon>Bacteria</taxon>
        <taxon>Bacillati</taxon>
        <taxon>Bacillota</taxon>
        <taxon>Bacilli</taxon>
        <taxon>Lactobacillales</taxon>
        <taxon>Aerococcaceae</taxon>
        <taxon>Aerococcus</taxon>
    </lineage>
</organism>
<evidence type="ECO:0000256" key="2">
    <source>
        <dbReference type="ARBA" id="ARBA00022670"/>
    </source>
</evidence>
<dbReference type="CDD" id="cd06782">
    <property type="entry name" value="cpPDZ_CPP-like"/>
    <property type="match status" value="1"/>
</dbReference>
<comment type="similarity">
    <text evidence="1 5">Belongs to the peptidase S41A family.</text>
</comment>
<keyword evidence="6" id="KW-1133">Transmembrane helix</keyword>
<dbReference type="PANTHER" id="PTHR32060">
    <property type="entry name" value="TAIL-SPECIFIC PROTEASE"/>
    <property type="match status" value="1"/>
</dbReference>
<dbReference type="SUPFAM" id="SSF50156">
    <property type="entry name" value="PDZ domain-like"/>
    <property type="match status" value="1"/>
</dbReference>
<dbReference type="Pfam" id="PF01471">
    <property type="entry name" value="PG_binding_1"/>
    <property type="match status" value="1"/>
</dbReference>
<evidence type="ECO:0000256" key="4">
    <source>
        <dbReference type="ARBA" id="ARBA00022825"/>
    </source>
</evidence>
<dbReference type="InterPro" id="IPR029045">
    <property type="entry name" value="ClpP/crotonase-like_dom_sf"/>
</dbReference>
<dbReference type="SUPFAM" id="SSF47090">
    <property type="entry name" value="PGBD-like"/>
    <property type="match status" value="1"/>
</dbReference>
<dbReference type="InterPro" id="IPR036365">
    <property type="entry name" value="PGBD-like_sf"/>
</dbReference>
<keyword evidence="2 5" id="KW-0645">Protease</keyword>
<name>A0A1W1Y892_9LACT</name>
<dbReference type="Pfam" id="PF22694">
    <property type="entry name" value="CtpB_N-like"/>
    <property type="match status" value="1"/>
</dbReference>
<dbReference type="InterPro" id="IPR036034">
    <property type="entry name" value="PDZ_sf"/>
</dbReference>
<dbReference type="Gene3D" id="3.30.750.44">
    <property type="match status" value="1"/>
</dbReference>
<dbReference type="Gene3D" id="3.90.226.10">
    <property type="entry name" value="2-enoyl-CoA Hydratase, Chain A, domain 1"/>
    <property type="match status" value="1"/>
</dbReference>
<dbReference type="FunFam" id="2.30.42.10:FF:000063">
    <property type="entry name" value="Peptidase, S41 family"/>
    <property type="match status" value="1"/>
</dbReference>
<accession>A0A1W1Y892</accession>
<reference evidence="9" key="1">
    <citation type="submission" date="2017-04" db="EMBL/GenBank/DDBJ databases">
        <authorList>
            <person name="Varghese N."/>
            <person name="Submissions S."/>
        </authorList>
    </citation>
    <scope>NUCLEOTIDE SEQUENCE [LARGE SCALE GENOMIC DNA]</scope>
    <source>
        <strain evidence="9">DSM 21500</strain>
    </source>
</reference>
<dbReference type="OrthoDB" id="9812068at2"/>
<dbReference type="InterPro" id="IPR001478">
    <property type="entry name" value="PDZ"/>
</dbReference>
<keyword evidence="9" id="KW-1185">Reference proteome</keyword>
<dbReference type="CDD" id="cd07560">
    <property type="entry name" value="Peptidase_S41_CPP"/>
    <property type="match status" value="1"/>
</dbReference>
<dbReference type="Pfam" id="PF03572">
    <property type="entry name" value="Peptidase_S41"/>
    <property type="match status" value="1"/>
</dbReference>
<proteinExistence type="inferred from homology"/>
<dbReference type="RefSeq" id="WP_084098141.1">
    <property type="nucleotide sequence ID" value="NZ_FWXK01000002.1"/>
</dbReference>
<dbReference type="GO" id="GO:0030288">
    <property type="term" value="C:outer membrane-bounded periplasmic space"/>
    <property type="evidence" value="ECO:0007669"/>
    <property type="project" value="TreeGrafter"/>
</dbReference>
<dbReference type="AlphaFoldDB" id="A0A1W1Y892"/>
<dbReference type="PROSITE" id="PS50106">
    <property type="entry name" value="PDZ"/>
    <property type="match status" value="1"/>
</dbReference>
<dbReference type="Gene3D" id="1.10.101.10">
    <property type="entry name" value="PGBD-like superfamily/PGBD"/>
    <property type="match status" value="1"/>
</dbReference>
<dbReference type="Pfam" id="PF17820">
    <property type="entry name" value="PDZ_6"/>
    <property type="match status" value="1"/>
</dbReference>
<dbReference type="STRING" id="371602.SAMN04487984_0473"/>
<sequence length="515" mass="57198">MTNDSEETSKTTNHQFRKPYLFNQKKAKDKKRQATEPKSSIWRTLIGILVIILLTVFMTFLGTNLYLTGRLPWDGILNDRSVLSSRDIRRLNNTYRVINDQYFEDINGKDLVSGAINGMTESIQDPYSQFLQDSARDNLDQTIDGSFEGIGAEVMQDGDKIKVVSPIKDSPAEKAGLKANDYILKVDGKSLEGFTVQEAVDKIRGKAGSTVKLTIERAGNVQDLTVKRGEVPIETVHSELLDNSSIGYIQITNFSEPTYKEVVTAIKDLRKEGANRFILDVRGNPGGLLPSVLQIANIFLNDGDTIVKVQENGEDPEVIKASSEDYGNFRVDEPVSLLVDEGSASASEILAGALKESANIPVIGTQTFGKGTVQSVLPVDKESELKLTIARWLTPDGHWINEKGVQPTEKVELPDYAHLSLIDTTKTYREGDQSESIENIAHILNALDYLDDEFVTDQFSSQMTQTVKEFQAESNLDSNGEVDAETGTELVRQVQVKIKNNDTQLDRAKKLMEKE</sequence>
<dbReference type="GO" id="GO:0004175">
    <property type="term" value="F:endopeptidase activity"/>
    <property type="evidence" value="ECO:0007669"/>
    <property type="project" value="TreeGrafter"/>
</dbReference>
<evidence type="ECO:0000256" key="3">
    <source>
        <dbReference type="ARBA" id="ARBA00022801"/>
    </source>
</evidence>
<evidence type="ECO:0000313" key="8">
    <source>
        <dbReference type="EMBL" id="SMC32369.1"/>
    </source>
</evidence>
<feature type="domain" description="PDZ" evidence="7">
    <location>
        <begin position="136"/>
        <end position="204"/>
    </location>
</feature>
<protein>
    <submittedName>
        <fullName evidence="8">Carboxyl-terminal processing protease</fullName>
    </submittedName>
</protein>
<dbReference type="InterPro" id="IPR041489">
    <property type="entry name" value="PDZ_6"/>
</dbReference>
<keyword evidence="6" id="KW-0472">Membrane</keyword>
<evidence type="ECO:0000256" key="5">
    <source>
        <dbReference type="RuleBase" id="RU004404"/>
    </source>
</evidence>
<dbReference type="InterPro" id="IPR005151">
    <property type="entry name" value="Tail-specific_protease"/>
</dbReference>
<dbReference type="EMBL" id="FWXK01000002">
    <property type="protein sequence ID" value="SMC32369.1"/>
    <property type="molecule type" value="Genomic_DNA"/>
</dbReference>
<keyword evidence="6" id="KW-0812">Transmembrane</keyword>
<evidence type="ECO:0000256" key="6">
    <source>
        <dbReference type="SAM" id="Phobius"/>
    </source>
</evidence>
<dbReference type="InterPro" id="IPR002477">
    <property type="entry name" value="Peptidoglycan-bd-like"/>
</dbReference>
<dbReference type="SMART" id="SM00228">
    <property type="entry name" value="PDZ"/>
    <property type="match status" value="1"/>
</dbReference>
<dbReference type="GO" id="GO:0008236">
    <property type="term" value="F:serine-type peptidase activity"/>
    <property type="evidence" value="ECO:0007669"/>
    <property type="project" value="UniProtKB-KW"/>
</dbReference>
<dbReference type="PANTHER" id="PTHR32060:SF30">
    <property type="entry name" value="CARBOXY-TERMINAL PROCESSING PROTEASE CTPA"/>
    <property type="match status" value="1"/>
</dbReference>
<evidence type="ECO:0000313" key="9">
    <source>
        <dbReference type="Proteomes" id="UP000243884"/>
    </source>
</evidence>
<gene>
    <name evidence="8" type="ORF">SAMN04487984_0473</name>
</gene>
<dbReference type="GO" id="GO:0007165">
    <property type="term" value="P:signal transduction"/>
    <property type="evidence" value="ECO:0007669"/>
    <property type="project" value="TreeGrafter"/>
</dbReference>
<evidence type="ECO:0000256" key="1">
    <source>
        <dbReference type="ARBA" id="ARBA00009179"/>
    </source>
</evidence>
<evidence type="ECO:0000259" key="7">
    <source>
        <dbReference type="PROSITE" id="PS50106"/>
    </source>
</evidence>
<dbReference type="SMART" id="SM00245">
    <property type="entry name" value="TSPc"/>
    <property type="match status" value="1"/>
</dbReference>
<dbReference type="GO" id="GO:0006508">
    <property type="term" value="P:proteolysis"/>
    <property type="evidence" value="ECO:0007669"/>
    <property type="project" value="UniProtKB-KW"/>
</dbReference>
<dbReference type="InterPro" id="IPR004447">
    <property type="entry name" value="Peptidase_S41A"/>
</dbReference>
<keyword evidence="4 5" id="KW-0720">Serine protease</keyword>
<keyword evidence="3 5" id="KW-0378">Hydrolase</keyword>